<evidence type="ECO:0000259" key="1">
    <source>
        <dbReference type="SMART" id="SM00860"/>
    </source>
</evidence>
<reference evidence="2 3" key="1">
    <citation type="journal article" date="2015" name="Stand. Genomic Sci.">
        <title>Genomic Encyclopedia of Bacterial and Archaeal Type Strains, Phase III: the genomes of soil and plant-associated and newly described type strains.</title>
        <authorList>
            <person name="Whitman W.B."/>
            <person name="Woyke T."/>
            <person name="Klenk H.P."/>
            <person name="Zhou Y."/>
            <person name="Lilburn T.G."/>
            <person name="Beck B.J."/>
            <person name="De Vos P."/>
            <person name="Vandamme P."/>
            <person name="Eisen J.A."/>
            <person name="Garrity G."/>
            <person name="Hugenholtz P."/>
            <person name="Kyrpides N.C."/>
        </authorList>
    </citation>
    <scope>NUCLEOTIDE SEQUENCE [LARGE SCALE GENOMIC DNA]</scope>
    <source>
        <strain evidence="2 3">CGMCC 1.7271</strain>
    </source>
</reference>
<comment type="caution">
    <text evidence="2">The sequence shown here is derived from an EMBL/GenBank/DDBJ whole genome shotgun (WGS) entry which is preliminary data.</text>
</comment>
<dbReference type="Pfam" id="PF09346">
    <property type="entry name" value="SMI1_KNR4"/>
    <property type="match status" value="1"/>
</dbReference>
<dbReference type="Gene3D" id="3.40.1580.10">
    <property type="entry name" value="SMI1/KNR4-like"/>
    <property type="match status" value="1"/>
</dbReference>
<dbReference type="InterPro" id="IPR037883">
    <property type="entry name" value="Knr4/Smi1-like_sf"/>
</dbReference>
<dbReference type="EMBL" id="VLLE01000002">
    <property type="protein sequence ID" value="TWI85460.1"/>
    <property type="molecule type" value="Genomic_DNA"/>
</dbReference>
<organism evidence="2 3">
    <name type="scientific">Lacibacter cauensis</name>
    <dbReference type="NCBI Taxonomy" id="510947"/>
    <lineage>
        <taxon>Bacteria</taxon>
        <taxon>Pseudomonadati</taxon>
        <taxon>Bacteroidota</taxon>
        <taxon>Chitinophagia</taxon>
        <taxon>Chitinophagales</taxon>
        <taxon>Chitinophagaceae</taxon>
        <taxon>Lacibacter</taxon>
    </lineage>
</organism>
<accession>A0A562SXK0</accession>
<dbReference type="InterPro" id="IPR051873">
    <property type="entry name" value="KNR4/SMI1_regulator"/>
</dbReference>
<dbReference type="InterPro" id="IPR018958">
    <property type="entry name" value="Knr4/Smi1-like_dom"/>
</dbReference>
<evidence type="ECO:0000313" key="3">
    <source>
        <dbReference type="Proteomes" id="UP000316167"/>
    </source>
</evidence>
<dbReference type="PANTHER" id="PTHR47432">
    <property type="entry name" value="CELL WALL ASSEMBLY REGULATOR SMI1"/>
    <property type="match status" value="1"/>
</dbReference>
<proteinExistence type="predicted"/>
<dbReference type="SMART" id="SM00860">
    <property type="entry name" value="SMI1_KNR4"/>
    <property type="match status" value="1"/>
</dbReference>
<feature type="domain" description="Knr4/Smi1-like" evidence="1">
    <location>
        <begin position="68"/>
        <end position="211"/>
    </location>
</feature>
<sequence length="236" mass="26918">MTLFLPGTFGERQVADQWLFKQEGVYIYTSGATYASVFKNITLKKYWEKIETWILANCPPILDTLNAGASEQDINNLENVISLKLPLDFIEFYKIHNGQSFTHLNLFDGDRLLSVDEIISEWKLWNEVLPDIDKNCKEMYGEAASSTPDKGIKPYWWSSSWIPITSNGCGDNYCIDLDPTSDGTCGQIIRMWHDMPNRDLLATSFKNWIDNYVTDLQSGVYTISDDVGWGGIVKKD</sequence>
<dbReference type="PANTHER" id="PTHR47432:SF1">
    <property type="entry name" value="CELL WALL ASSEMBLY REGULATOR SMI1"/>
    <property type="match status" value="1"/>
</dbReference>
<evidence type="ECO:0000313" key="2">
    <source>
        <dbReference type="EMBL" id="TWI85460.1"/>
    </source>
</evidence>
<gene>
    <name evidence="2" type="ORF">IQ13_0622</name>
</gene>
<dbReference type="SUPFAM" id="SSF160631">
    <property type="entry name" value="SMI1/KNR4-like"/>
    <property type="match status" value="1"/>
</dbReference>
<dbReference type="AlphaFoldDB" id="A0A562SXK0"/>
<dbReference type="Proteomes" id="UP000316167">
    <property type="component" value="Unassembled WGS sequence"/>
</dbReference>
<keyword evidence="3" id="KW-1185">Reference proteome</keyword>
<protein>
    <submittedName>
        <fullName evidence="2">Cell wall assembly regulator SMI1</fullName>
    </submittedName>
</protein>
<name>A0A562SXK0_9BACT</name>